<dbReference type="OrthoDB" id="10061449at2759"/>
<dbReference type="InterPro" id="IPR009003">
    <property type="entry name" value="Peptidase_S1_PA"/>
</dbReference>
<name>A0A8J1TT11_OWEFU</name>
<dbReference type="SMART" id="SM00020">
    <property type="entry name" value="Tryp_SPc"/>
    <property type="match status" value="1"/>
</dbReference>
<dbReference type="Gene3D" id="2.40.10.10">
    <property type="entry name" value="Trypsin-like serine proteases"/>
    <property type="match status" value="2"/>
</dbReference>
<evidence type="ECO:0000256" key="1">
    <source>
        <dbReference type="ARBA" id="ARBA00023157"/>
    </source>
</evidence>
<reference evidence="2" key="1">
    <citation type="submission" date="2022-03" db="EMBL/GenBank/DDBJ databases">
        <authorList>
            <person name="Martin C."/>
        </authorList>
    </citation>
    <scope>NUCLEOTIDE SEQUENCE</scope>
</reference>
<dbReference type="Proteomes" id="UP000749559">
    <property type="component" value="Unassembled WGS sequence"/>
</dbReference>
<dbReference type="GO" id="GO:0004252">
    <property type="term" value="F:serine-type endopeptidase activity"/>
    <property type="evidence" value="ECO:0007669"/>
    <property type="project" value="InterPro"/>
</dbReference>
<dbReference type="SUPFAM" id="SSF50494">
    <property type="entry name" value="Trypsin-like serine proteases"/>
    <property type="match status" value="2"/>
</dbReference>
<proteinExistence type="predicted"/>
<dbReference type="InterPro" id="IPR001254">
    <property type="entry name" value="Trypsin_dom"/>
</dbReference>
<dbReference type="PANTHER" id="PTHR24276:SF98">
    <property type="entry name" value="FI18310P1-RELATED"/>
    <property type="match status" value="1"/>
</dbReference>
<accession>A0A8J1TT11</accession>
<evidence type="ECO:0000313" key="3">
    <source>
        <dbReference type="Proteomes" id="UP000749559"/>
    </source>
</evidence>
<dbReference type="GO" id="GO:0006508">
    <property type="term" value="P:proteolysis"/>
    <property type="evidence" value="ECO:0007669"/>
    <property type="project" value="InterPro"/>
</dbReference>
<sequence>MWWTRSTRKKLPWLVQYILALIFVNVSSLTDNKLDENMVLSRHKRVVGGSDAAVGKHPWVVRIDNGGKTCTGTLITPCHVLTESKCIKNDNGIKMYLGENQKDDANVQIVTEKVPRVIDKAKSVTITITLLASCVDVNEFVAPINVANERIVDDTPATVYGWGETIPQSNVLQRARVVSKTDECLSRFDPSKLFGMLCAYENIKSIGDEGGPMVVPGIDDQPCLVGLTQNNRDLTDTTDQTPVTVSTFTDVTIGKIVKLIGTFIGANPCDCGKGLTNCKPALPESPTDSTNTSPTDLVTVPTSLSEITSEPESVQTTISSVVTDTHPWLARIENGRKQCSGTLITPCHIITKKTCVKKNNGLTVYLGEESPNDVNVQSIGELDPRRTANNDGLSIIVLQLEKCVEINEFVAPINVADLRIVDDSAAYAHGWDKSVPSKTPIITKTNDCIARFGAQTFSGLLCAYETLPSTFQLGGPLVITGDDDKPCMVGQNHKNLVVTDLSSGSTVTVSTFID</sequence>
<organism evidence="2 3">
    <name type="scientific">Owenia fusiformis</name>
    <name type="common">Polychaete worm</name>
    <dbReference type="NCBI Taxonomy" id="6347"/>
    <lineage>
        <taxon>Eukaryota</taxon>
        <taxon>Metazoa</taxon>
        <taxon>Spiralia</taxon>
        <taxon>Lophotrochozoa</taxon>
        <taxon>Annelida</taxon>
        <taxon>Polychaeta</taxon>
        <taxon>Sedentaria</taxon>
        <taxon>Canalipalpata</taxon>
        <taxon>Sabellida</taxon>
        <taxon>Oweniida</taxon>
        <taxon>Oweniidae</taxon>
        <taxon>Owenia</taxon>
    </lineage>
</organism>
<dbReference type="PROSITE" id="PS50240">
    <property type="entry name" value="TRYPSIN_DOM"/>
    <property type="match status" value="2"/>
</dbReference>
<dbReference type="InterPro" id="IPR043504">
    <property type="entry name" value="Peptidase_S1_PA_chymotrypsin"/>
</dbReference>
<dbReference type="PANTHER" id="PTHR24276">
    <property type="entry name" value="POLYSERASE-RELATED"/>
    <property type="match status" value="1"/>
</dbReference>
<dbReference type="EMBL" id="CAIIXF020000001">
    <property type="protein sequence ID" value="CAH1775725.1"/>
    <property type="molecule type" value="Genomic_DNA"/>
</dbReference>
<dbReference type="AlphaFoldDB" id="A0A8J1TT11"/>
<evidence type="ECO:0000313" key="2">
    <source>
        <dbReference type="EMBL" id="CAH1775725.1"/>
    </source>
</evidence>
<dbReference type="Pfam" id="PF00089">
    <property type="entry name" value="Trypsin"/>
    <property type="match status" value="2"/>
</dbReference>
<gene>
    <name evidence="2" type="ORF">OFUS_LOCUS2990</name>
</gene>
<keyword evidence="3" id="KW-1185">Reference proteome</keyword>
<comment type="caution">
    <text evidence="2">The sequence shown here is derived from an EMBL/GenBank/DDBJ whole genome shotgun (WGS) entry which is preliminary data.</text>
</comment>
<dbReference type="InterPro" id="IPR050430">
    <property type="entry name" value="Peptidase_S1"/>
</dbReference>
<keyword evidence="1" id="KW-1015">Disulfide bond</keyword>
<protein>
    <submittedName>
        <fullName evidence="2">Uncharacterized protein</fullName>
    </submittedName>
</protein>
<feature type="non-terminal residue" evidence="2">
    <location>
        <position position="514"/>
    </location>
</feature>